<keyword evidence="3" id="KW-1185">Reference proteome</keyword>
<protein>
    <submittedName>
        <fullName evidence="2">Uncharacterized protein</fullName>
    </submittedName>
</protein>
<reference evidence="2 3" key="1">
    <citation type="submission" date="2019-04" db="EMBL/GenBank/DDBJ databases">
        <title>An improved genome assembly and genetic linkage map for asparagus bean, Vigna unguiculata ssp. sesquipedialis.</title>
        <authorList>
            <person name="Xia Q."/>
            <person name="Zhang R."/>
            <person name="Dong Y."/>
        </authorList>
    </citation>
    <scope>NUCLEOTIDE SEQUENCE [LARGE SCALE GENOMIC DNA]</scope>
    <source>
        <tissue evidence="2">Leaf</tissue>
    </source>
</reference>
<evidence type="ECO:0000313" key="2">
    <source>
        <dbReference type="EMBL" id="QCE11175.1"/>
    </source>
</evidence>
<evidence type="ECO:0000313" key="3">
    <source>
        <dbReference type="Proteomes" id="UP000501690"/>
    </source>
</evidence>
<evidence type="ECO:0000256" key="1">
    <source>
        <dbReference type="SAM" id="Coils"/>
    </source>
</evidence>
<name>A0A4D6NG77_VIGUN</name>
<feature type="coiled-coil region" evidence="1">
    <location>
        <begin position="48"/>
        <end position="89"/>
    </location>
</feature>
<dbReference type="EMBL" id="CP039354">
    <property type="protein sequence ID" value="QCE11175.1"/>
    <property type="molecule type" value="Genomic_DNA"/>
</dbReference>
<accession>A0A4D6NG77</accession>
<dbReference type="AlphaFoldDB" id="A0A4D6NG77"/>
<gene>
    <name evidence="2" type="ORF">DEO72_LG10g2408</name>
</gene>
<keyword evidence="1" id="KW-0175">Coiled coil</keyword>
<organism evidence="2 3">
    <name type="scientific">Vigna unguiculata</name>
    <name type="common">Cowpea</name>
    <dbReference type="NCBI Taxonomy" id="3917"/>
    <lineage>
        <taxon>Eukaryota</taxon>
        <taxon>Viridiplantae</taxon>
        <taxon>Streptophyta</taxon>
        <taxon>Embryophyta</taxon>
        <taxon>Tracheophyta</taxon>
        <taxon>Spermatophyta</taxon>
        <taxon>Magnoliopsida</taxon>
        <taxon>eudicotyledons</taxon>
        <taxon>Gunneridae</taxon>
        <taxon>Pentapetalae</taxon>
        <taxon>rosids</taxon>
        <taxon>fabids</taxon>
        <taxon>Fabales</taxon>
        <taxon>Fabaceae</taxon>
        <taxon>Papilionoideae</taxon>
        <taxon>50 kb inversion clade</taxon>
        <taxon>NPAAA clade</taxon>
        <taxon>indigoferoid/millettioid clade</taxon>
        <taxon>Phaseoleae</taxon>
        <taxon>Vigna</taxon>
    </lineage>
</organism>
<dbReference type="Proteomes" id="UP000501690">
    <property type="component" value="Linkage Group LG10"/>
</dbReference>
<proteinExistence type="predicted"/>
<sequence length="133" mass="15366">MMLLTYKLETLKVSRRAYLKEKSLESSRAEVARLNTEVVELRAFHDQIKEKDDQLLAMTTQVKELENEKKTWLDKEKELLNNLEFLKDQIGSSLNMGFQLALDQVRIFYPEADLSQADVSKSIIDGQLVETEG</sequence>